<dbReference type="Proteomes" id="UP000322000">
    <property type="component" value="Chromosome 6"/>
</dbReference>
<dbReference type="RefSeq" id="XP_026729825.1">
    <property type="nucleotide sequence ID" value="XM_026874024.1"/>
</dbReference>
<protein>
    <submittedName>
        <fullName evidence="3 4">Uncharacterized protein LOC113495342</fullName>
    </submittedName>
</protein>
<gene>
    <name evidence="3 4 5 6 7" type="primary">LOC113495342</name>
</gene>
<evidence type="ECO:0000313" key="3">
    <source>
        <dbReference type="RefSeq" id="XP_026729825.1"/>
    </source>
</evidence>
<evidence type="ECO:0000313" key="6">
    <source>
        <dbReference type="RefSeq" id="XP_026729828.1"/>
    </source>
</evidence>
<feature type="chain" id="PRO_5044656508" evidence="1">
    <location>
        <begin position="21"/>
        <end position="176"/>
    </location>
</feature>
<accession>A0A7E5VNS7</accession>
<organism evidence="2 4">
    <name type="scientific">Trichoplusia ni</name>
    <name type="common">Cabbage looper</name>
    <dbReference type="NCBI Taxonomy" id="7111"/>
    <lineage>
        <taxon>Eukaryota</taxon>
        <taxon>Metazoa</taxon>
        <taxon>Ecdysozoa</taxon>
        <taxon>Arthropoda</taxon>
        <taxon>Hexapoda</taxon>
        <taxon>Insecta</taxon>
        <taxon>Pterygota</taxon>
        <taxon>Neoptera</taxon>
        <taxon>Endopterygota</taxon>
        <taxon>Lepidoptera</taxon>
        <taxon>Glossata</taxon>
        <taxon>Ditrysia</taxon>
        <taxon>Noctuoidea</taxon>
        <taxon>Noctuidae</taxon>
        <taxon>Plusiinae</taxon>
        <taxon>Trichoplusia</taxon>
    </lineage>
</organism>
<dbReference type="OrthoDB" id="7351394at2759"/>
<reference evidence="3 4" key="1">
    <citation type="submission" date="2025-04" db="UniProtKB">
        <authorList>
            <consortium name="RefSeq"/>
        </authorList>
    </citation>
    <scope>IDENTIFICATION</scope>
</reference>
<evidence type="ECO:0000256" key="1">
    <source>
        <dbReference type="SAM" id="SignalP"/>
    </source>
</evidence>
<dbReference type="RefSeq" id="XP_026729827.1">
    <property type="nucleotide sequence ID" value="XM_026874026.1"/>
</dbReference>
<dbReference type="AlphaFoldDB" id="A0A7E5VNS7"/>
<dbReference type="GeneID" id="113495342"/>
<dbReference type="RefSeq" id="XP_026729826.1">
    <property type="nucleotide sequence ID" value="XM_026874025.1"/>
</dbReference>
<keyword evidence="1" id="KW-0732">Signal</keyword>
<evidence type="ECO:0000313" key="2">
    <source>
        <dbReference type="Proteomes" id="UP000322000"/>
    </source>
</evidence>
<feature type="signal peptide" evidence="1">
    <location>
        <begin position="1"/>
        <end position="20"/>
    </location>
</feature>
<proteinExistence type="predicted"/>
<dbReference type="RefSeq" id="XP_026729828.1">
    <property type="nucleotide sequence ID" value="XM_026874027.1"/>
</dbReference>
<sequence length="176" mass="19881">MRSFLAIFLILVCFVDKSYGTFAEFMNNLPTEVANAFSNAWTSITDAIKKPVRLKRLGPGGRLKSTPSYEIGSLPPEDERSIFGNPGATPPSYFRSTTYFGNKLTLPVLPAPKYKNLDDWREMQKAHFAKRKKVANPAPVVIFIEPPDEVTRDKKGRTKPITRYDDESFATMMVLQ</sequence>
<evidence type="ECO:0000313" key="7">
    <source>
        <dbReference type="RefSeq" id="XP_026729829.1"/>
    </source>
</evidence>
<keyword evidence="2" id="KW-1185">Reference proteome</keyword>
<evidence type="ECO:0000313" key="4">
    <source>
        <dbReference type="RefSeq" id="XP_026729826.1"/>
    </source>
</evidence>
<evidence type="ECO:0000313" key="5">
    <source>
        <dbReference type="RefSeq" id="XP_026729827.1"/>
    </source>
</evidence>
<dbReference type="KEGG" id="tnl:113495342"/>
<dbReference type="RefSeq" id="XP_026729829.1">
    <property type="nucleotide sequence ID" value="XM_026874028.1"/>
</dbReference>
<name>A0A7E5VNS7_TRINI</name>